<name>A0ABW3CEK3_9ACTN</name>
<evidence type="ECO:0000313" key="2">
    <source>
        <dbReference type="EMBL" id="MFD0852883.1"/>
    </source>
</evidence>
<evidence type="ECO:0000313" key="3">
    <source>
        <dbReference type="Proteomes" id="UP001597083"/>
    </source>
</evidence>
<reference evidence="3" key="1">
    <citation type="journal article" date="2019" name="Int. J. Syst. Evol. Microbiol.">
        <title>The Global Catalogue of Microorganisms (GCM) 10K type strain sequencing project: providing services to taxonomists for standard genome sequencing and annotation.</title>
        <authorList>
            <consortium name="The Broad Institute Genomics Platform"/>
            <consortium name="The Broad Institute Genome Sequencing Center for Infectious Disease"/>
            <person name="Wu L."/>
            <person name="Ma J."/>
        </authorList>
    </citation>
    <scope>NUCLEOTIDE SEQUENCE [LARGE SCALE GENOMIC DNA]</scope>
    <source>
        <strain evidence="3">JCM 31696</strain>
    </source>
</reference>
<feature type="domain" description="Acyl-CoA thioesterase-like N-terminal HotDog" evidence="1">
    <location>
        <begin position="23"/>
        <end position="91"/>
    </location>
</feature>
<comment type="caution">
    <text evidence="2">The sequence shown here is derived from an EMBL/GenBank/DDBJ whole genome shotgun (WGS) entry which is preliminary data.</text>
</comment>
<evidence type="ECO:0000259" key="1">
    <source>
        <dbReference type="Pfam" id="PF13622"/>
    </source>
</evidence>
<dbReference type="EMBL" id="JBHTIR010001711">
    <property type="protein sequence ID" value="MFD0852883.1"/>
    <property type="molecule type" value="Genomic_DNA"/>
</dbReference>
<dbReference type="Proteomes" id="UP001597083">
    <property type="component" value="Unassembled WGS sequence"/>
</dbReference>
<proteinExistence type="predicted"/>
<dbReference type="Gene3D" id="2.40.160.210">
    <property type="entry name" value="Acyl-CoA thioesterase, double hotdog domain"/>
    <property type="match status" value="1"/>
</dbReference>
<dbReference type="InterPro" id="IPR029069">
    <property type="entry name" value="HotDog_dom_sf"/>
</dbReference>
<dbReference type="SUPFAM" id="SSF54637">
    <property type="entry name" value="Thioesterase/thiol ester dehydrase-isomerase"/>
    <property type="match status" value="1"/>
</dbReference>
<organism evidence="2 3">
    <name type="scientific">Actinomadura adrarensis</name>
    <dbReference type="NCBI Taxonomy" id="1819600"/>
    <lineage>
        <taxon>Bacteria</taxon>
        <taxon>Bacillati</taxon>
        <taxon>Actinomycetota</taxon>
        <taxon>Actinomycetes</taxon>
        <taxon>Streptosporangiales</taxon>
        <taxon>Thermomonosporaceae</taxon>
        <taxon>Actinomadura</taxon>
    </lineage>
</organism>
<dbReference type="InterPro" id="IPR049449">
    <property type="entry name" value="TesB_ACOT8-like_N"/>
</dbReference>
<dbReference type="InterPro" id="IPR042171">
    <property type="entry name" value="Acyl-CoA_hotdog"/>
</dbReference>
<keyword evidence="3" id="KW-1185">Reference proteome</keyword>
<accession>A0ABW3CEK3</accession>
<gene>
    <name evidence="2" type="ORF">ACFQ07_11635</name>
</gene>
<sequence>MRDLAVDAAVSGGAGRYRAKLCPEWSAWGPVGGYLAAILLNAAKAHGSFPRAASLSCHFLSVGRFADVEVETETLRRTRRAESVRARMTQD</sequence>
<feature type="non-terminal residue" evidence="2">
    <location>
        <position position="91"/>
    </location>
</feature>
<dbReference type="Pfam" id="PF13622">
    <property type="entry name" value="4HBT_3"/>
    <property type="match status" value="1"/>
</dbReference>
<protein>
    <submittedName>
        <fullName evidence="2">Acyl-CoA thioesterase domain-containing protein</fullName>
    </submittedName>
</protein>